<accession>A0A8J3QI45</accession>
<feature type="region of interest" description="Disordered" evidence="1">
    <location>
        <begin position="294"/>
        <end position="403"/>
    </location>
</feature>
<dbReference type="AlphaFoldDB" id="A0A8J3QI45"/>
<feature type="compositionally biased region" description="Basic and acidic residues" evidence="1">
    <location>
        <begin position="344"/>
        <end position="357"/>
    </location>
</feature>
<proteinExistence type="predicted"/>
<name>A0A8J3QI45_9ACTN</name>
<evidence type="ECO:0000256" key="1">
    <source>
        <dbReference type="SAM" id="MobiDB-lite"/>
    </source>
</evidence>
<dbReference type="Proteomes" id="UP000612899">
    <property type="component" value="Unassembled WGS sequence"/>
</dbReference>
<comment type="caution">
    <text evidence="2">The sequence shown here is derived from an EMBL/GenBank/DDBJ whole genome shotgun (WGS) entry which is preliminary data.</text>
</comment>
<keyword evidence="3" id="KW-1185">Reference proteome</keyword>
<feature type="region of interest" description="Disordered" evidence="1">
    <location>
        <begin position="1"/>
        <end position="69"/>
    </location>
</feature>
<evidence type="ECO:0000313" key="3">
    <source>
        <dbReference type="Proteomes" id="UP000612899"/>
    </source>
</evidence>
<gene>
    <name evidence="2" type="ORF">Rhe02_85240</name>
</gene>
<reference evidence="2" key="1">
    <citation type="submission" date="2021-01" db="EMBL/GenBank/DDBJ databases">
        <title>Whole genome shotgun sequence of Rhizocola hellebori NBRC 109834.</title>
        <authorList>
            <person name="Komaki H."/>
            <person name="Tamura T."/>
        </authorList>
    </citation>
    <scope>NUCLEOTIDE SEQUENCE</scope>
    <source>
        <strain evidence="2">NBRC 109834</strain>
    </source>
</reference>
<organism evidence="2 3">
    <name type="scientific">Rhizocola hellebori</name>
    <dbReference type="NCBI Taxonomy" id="1392758"/>
    <lineage>
        <taxon>Bacteria</taxon>
        <taxon>Bacillati</taxon>
        <taxon>Actinomycetota</taxon>
        <taxon>Actinomycetes</taxon>
        <taxon>Micromonosporales</taxon>
        <taxon>Micromonosporaceae</taxon>
        <taxon>Rhizocola</taxon>
    </lineage>
</organism>
<dbReference type="EMBL" id="BONY01000095">
    <property type="protein sequence ID" value="GIH10457.1"/>
    <property type="molecule type" value="Genomic_DNA"/>
</dbReference>
<evidence type="ECO:0000313" key="2">
    <source>
        <dbReference type="EMBL" id="GIH10457.1"/>
    </source>
</evidence>
<feature type="compositionally biased region" description="Polar residues" evidence="1">
    <location>
        <begin position="384"/>
        <end position="393"/>
    </location>
</feature>
<protein>
    <submittedName>
        <fullName evidence="2">Uncharacterized protein</fullName>
    </submittedName>
</protein>
<sequence length="539" mass="57343">MTEDPYADELAQRSAEFARHAAFDDPTPPQGLPQLDPASLAPIPVAWNPPPPIPAIEEPTDPDPGYDPPLAAQLTLGQRFGMAFTELLGHDNPFVHDDEVDERQLAARLGESVTTDLSRAYRPPTADELDPAGPATFEPRLSSRFEEHLPSIPEALTEPEVHAVAPEEPAAEAVEADDLPQRIPAEPDVPASTPEAKVAVDEPVLKDKAQLSRIASHLRREDVPAERPDGFDVQAVLAAVRDVAGIREASMRTTATGAHHLRLELAEGADPGAISRMVARMLQDQMGIDAALMGPPGPPVIPAQAAEQPVPETPSVVPPRPRSGLGAAPPPATENWPDQSPPPRLDRFDRLEQAQREPRRRHPVSVPRRPVTELRPSERAAATWKSNAESEQGASPPALATDRDQGPRAIIEHVQTSTFGLDATVEVRLNTGDRQASGVASGPAVDAYVLRLCAAATAAAVDDLLRDGTSTGETGRCFVEHAALVPMGSCDVAVVVVLLVCGGWVEQLAGSALVSGDPRRAVVRATLSAVNRRLAALLP</sequence>